<evidence type="ECO:0000313" key="2">
    <source>
        <dbReference type="EMBL" id="SDI72732.1"/>
    </source>
</evidence>
<evidence type="ECO:0000256" key="1">
    <source>
        <dbReference type="SAM" id="Phobius"/>
    </source>
</evidence>
<feature type="transmembrane region" description="Helical" evidence="1">
    <location>
        <begin position="111"/>
        <end position="136"/>
    </location>
</feature>
<proteinExistence type="predicted"/>
<dbReference type="EMBL" id="FNDU01000011">
    <property type="protein sequence ID" value="SDI72732.1"/>
    <property type="molecule type" value="Genomic_DNA"/>
</dbReference>
<sequence length="168" mass="18095">MAGALDEAALESTTFGDNFSEVMNGASIALQPLGELLYELASEHMGDLKEGTADLSDYIRENLPEWKEKFQDFAETAAVKISEVIDKAKEFAGAIRDNWPQIRDTAIRVGAAFIILRGALLALQVVNTVAAAFRTFRAVLLAVRGTQIGLNLAMMANPIGLIIGLIAD</sequence>
<evidence type="ECO:0008006" key="4">
    <source>
        <dbReference type="Google" id="ProtNLM"/>
    </source>
</evidence>
<protein>
    <recommendedName>
        <fullName evidence="4">Phage tail tape measure protein, TP901 family, core region</fullName>
    </recommendedName>
</protein>
<gene>
    <name evidence="2" type="ORF">SAMN05216352_11121</name>
</gene>
<accession>A0A1G8MXN5</accession>
<keyword evidence="3" id="KW-1185">Reference proteome</keyword>
<evidence type="ECO:0000313" key="3">
    <source>
        <dbReference type="Proteomes" id="UP000199017"/>
    </source>
</evidence>
<keyword evidence="1" id="KW-0812">Transmembrane</keyword>
<keyword evidence="1" id="KW-0472">Membrane</keyword>
<keyword evidence="1" id="KW-1133">Transmembrane helix</keyword>
<dbReference type="STRING" id="930129.SAMN05216352_11121"/>
<reference evidence="2 3" key="1">
    <citation type="submission" date="2016-10" db="EMBL/GenBank/DDBJ databases">
        <authorList>
            <person name="de Groot N.N."/>
        </authorList>
    </citation>
    <scope>NUCLEOTIDE SEQUENCE [LARGE SCALE GENOMIC DNA]</scope>
    <source>
        <strain evidence="3">P4B,CCM 7963,CECT 7998,DSM 25260,IBRC-M 10614,KCTC 13821</strain>
    </source>
</reference>
<name>A0A1G8MXN5_9BACI</name>
<dbReference type="Proteomes" id="UP000199017">
    <property type="component" value="Unassembled WGS sequence"/>
</dbReference>
<feature type="transmembrane region" description="Helical" evidence="1">
    <location>
        <begin position="148"/>
        <end position="167"/>
    </location>
</feature>
<dbReference type="AlphaFoldDB" id="A0A1G8MXN5"/>
<organism evidence="2 3">
    <name type="scientific">Alteribacillus bidgolensis</name>
    <dbReference type="NCBI Taxonomy" id="930129"/>
    <lineage>
        <taxon>Bacteria</taxon>
        <taxon>Bacillati</taxon>
        <taxon>Bacillota</taxon>
        <taxon>Bacilli</taxon>
        <taxon>Bacillales</taxon>
        <taxon>Bacillaceae</taxon>
        <taxon>Alteribacillus</taxon>
    </lineage>
</organism>